<dbReference type="RefSeq" id="WP_076732660.1">
    <property type="nucleotide sequence ID" value="NZ_CP019352.1"/>
</dbReference>
<evidence type="ECO:0000313" key="2">
    <source>
        <dbReference type="Proteomes" id="UP000187506"/>
    </source>
</evidence>
<accession>A0AAC9LJN9</accession>
<dbReference type="PROSITE" id="PS51257">
    <property type="entry name" value="PROKAR_LIPOPROTEIN"/>
    <property type="match status" value="1"/>
</dbReference>
<protein>
    <submittedName>
        <fullName evidence="1">Uncharacterized protein</fullName>
    </submittedName>
</protein>
<proteinExistence type="predicted"/>
<dbReference type="EMBL" id="CP019352">
    <property type="protein sequence ID" value="APX99910.1"/>
    <property type="molecule type" value="Genomic_DNA"/>
</dbReference>
<name>A0AAC9LJN9_9FLAO</name>
<dbReference type="Proteomes" id="UP000187506">
    <property type="component" value="Chromosome"/>
</dbReference>
<dbReference type="AlphaFoldDB" id="A0AAC9LJN9"/>
<evidence type="ECO:0000313" key="1">
    <source>
        <dbReference type="EMBL" id="APX99910.1"/>
    </source>
</evidence>
<gene>
    <name evidence="1" type="ORF">BWR22_06175</name>
</gene>
<organism evidence="1 2">
    <name type="scientific">Lacinutrix venerupis</name>
    <dbReference type="NCBI Taxonomy" id="1486034"/>
    <lineage>
        <taxon>Bacteria</taxon>
        <taxon>Pseudomonadati</taxon>
        <taxon>Bacteroidota</taxon>
        <taxon>Flavobacteriia</taxon>
        <taxon>Flavobacteriales</taxon>
        <taxon>Flavobacteriaceae</taxon>
        <taxon>Lacinutrix</taxon>
    </lineage>
</organism>
<reference evidence="1 2" key="1">
    <citation type="submission" date="2017-01" db="EMBL/GenBank/DDBJ databases">
        <title>Complete genome of Lacinutrix venerupis DOK2-8 isolated from seawater in Dokdo.</title>
        <authorList>
            <person name="Chi W.-J."/>
            <person name="Kim J.H."/>
        </authorList>
    </citation>
    <scope>NUCLEOTIDE SEQUENCE [LARGE SCALE GENOMIC DNA]</scope>
    <source>
        <strain evidence="1 2">DOK2-8</strain>
    </source>
</reference>
<keyword evidence="2" id="KW-1185">Reference proteome</keyword>
<dbReference type="KEGG" id="lvn:BWR22_06175"/>
<sequence length="138" mass="15470">MKLKTFFSSLIILTLLSCGNDDDNNSSNPCDLNPFPGVNGVTQSDFLIQTFNEPDEKGYLISATITNDNLESVSGKPSFVFRENGEIITYSTSNIASSTSCLNIDAESTCDFEFRVYLSQNENIDNNIEFLCFYYFDE</sequence>